<keyword evidence="3 6" id="KW-0808">Transferase</keyword>
<evidence type="ECO:0000313" key="7">
    <source>
        <dbReference type="EMBL" id="MCH7411697.1"/>
    </source>
</evidence>
<dbReference type="InterPro" id="IPR000092">
    <property type="entry name" value="Polyprenyl_synt"/>
</dbReference>
<dbReference type="InterPro" id="IPR008949">
    <property type="entry name" value="Isoprenoid_synthase_dom_sf"/>
</dbReference>
<dbReference type="InterPro" id="IPR033749">
    <property type="entry name" value="Polyprenyl_synt_CS"/>
</dbReference>
<comment type="cofactor">
    <cofactor evidence="1">
        <name>Mg(2+)</name>
        <dbReference type="ChEBI" id="CHEBI:18420"/>
    </cofactor>
</comment>
<evidence type="ECO:0000256" key="2">
    <source>
        <dbReference type="ARBA" id="ARBA00006706"/>
    </source>
</evidence>
<dbReference type="SFLD" id="SFLDG01017">
    <property type="entry name" value="Polyprenyl_Transferase_Like"/>
    <property type="match status" value="1"/>
</dbReference>
<sequence length="331" mass="37094">MSQTTSPVSSDKLLQYLENHIREYAFGENPLALYEPISYIMSLGGKRIRPLLTLMAYSLYKSDVSAALTPALAVEVFHNFTLMHDDIMDDAPLRRGQATVHEKWNANTAILSGDVMLVKAYEMLLTAPAEKLPTIFSLFNQAATEVCEGQQHDMDFEKLDHVSEDAYIDMIRQKTAVLLGFALQLGAVLADASEEDGQKLYEFGVNVGIGFQLMDDLLDVYADQAKFGKQVGGDIISNKKTFLLIKARELAIGDQKQSLDNWIAKTTFDKSEKVKAVTAIYNELGIDKLTASKMQEYFDRGFAVYDALNVPNSEHYKQLLELVKNLVNREK</sequence>
<gene>
    <name evidence="7" type="ORF">MM239_20085</name>
</gene>
<dbReference type="PROSITE" id="PS00723">
    <property type="entry name" value="POLYPRENYL_SYNTHASE_1"/>
    <property type="match status" value="1"/>
</dbReference>
<keyword evidence="8" id="KW-1185">Reference proteome</keyword>
<keyword evidence="4" id="KW-0479">Metal-binding</keyword>
<evidence type="ECO:0000256" key="3">
    <source>
        <dbReference type="ARBA" id="ARBA00022679"/>
    </source>
</evidence>
<evidence type="ECO:0000256" key="6">
    <source>
        <dbReference type="RuleBase" id="RU004466"/>
    </source>
</evidence>
<dbReference type="PANTHER" id="PTHR12001:SF85">
    <property type="entry name" value="SHORT CHAIN ISOPRENYL DIPHOSPHATE SYNTHASE"/>
    <property type="match status" value="1"/>
</dbReference>
<proteinExistence type="inferred from homology"/>
<evidence type="ECO:0000256" key="1">
    <source>
        <dbReference type="ARBA" id="ARBA00001946"/>
    </source>
</evidence>
<keyword evidence="5" id="KW-0460">Magnesium</keyword>
<dbReference type="Proteomes" id="UP001165489">
    <property type="component" value="Unassembled WGS sequence"/>
</dbReference>
<organism evidence="7 8">
    <name type="scientific">Belliella filtrata</name>
    <dbReference type="NCBI Taxonomy" id="2923435"/>
    <lineage>
        <taxon>Bacteria</taxon>
        <taxon>Pseudomonadati</taxon>
        <taxon>Bacteroidota</taxon>
        <taxon>Cytophagia</taxon>
        <taxon>Cytophagales</taxon>
        <taxon>Cyclobacteriaceae</taxon>
        <taxon>Belliella</taxon>
    </lineage>
</organism>
<name>A0ABS9V5K9_9BACT</name>
<evidence type="ECO:0000256" key="4">
    <source>
        <dbReference type="ARBA" id="ARBA00022723"/>
    </source>
</evidence>
<dbReference type="Gene3D" id="1.10.600.10">
    <property type="entry name" value="Farnesyl Diphosphate Synthase"/>
    <property type="match status" value="1"/>
</dbReference>
<dbReference type="Pfam" id="PF00348">
    <property type="entry name" value="polyprenyl_synt"/>
    <property type="match status" value="1"/>
</dbReference>
<accession>A0ABS9V5K9</accession>
<dbReference type="EMBL" id="JAKZGP010000102">
    <property type="protein sequence ID" value="MCH7411697.1"/>
    <property type="molecule type" value="Genomic_DNA"/>
</dbReference>
<comment type="similarity">
    <text evidence="2 6">Belongs to the FPP/GGPP synthase family.</text>
</comment>
<evidence type="ECO:0000256" key="5">
    <source>
        <dbReference type="ARBA" id="ARBA00022842"/>
    </source>
</evidence>
<dbReference type="SUPFAM" id="SSF48576">
    <property type="entry name" value="Terpenoid synthases"/>
    <property type="match status" value="1"/>
</dbReference>
<protein>
    <submittedName>
        <fullName evidence="7">Polyprenyl synthetase family protein</fullName>
    </submittedName>
</protein>
<reference evidence="7" key="1">
    <citation type="submission" date="2022-03" db="EMBL/GenBank/DDBJ databases">
        <title>De novo assembled genomes of Belliella spp. (Cyclobacteriaceae) strains.</title>
        <authorList>
            <person name="Szabo A."/>
            <person name="Korponai K."/>
            <person name="Felfoldi T."/>
        </authorList>
    </citation>
    <scope>NUCLEOTIDE SEQUENCE</scope>
    <source>
        <strain evidence="7">DSM 111904</strain>
    </source>
</reference>
<dbReference type="RefSeq" id="WP_241350126.1">
    <property type="nucleotide sequence ID" value="NZ_JAKZGP010000102.1"/>
</dbReference>
<dbReference type="SFLD" id="SFLDS00005">
    <property type="entry name" value="Isoprenoid_Synthase_Type_I"/>
    <property type="match status" value="1"/>
</dbReference>
<dbReference type="CDD" id="cd00685">
    <property type="entry name" value="Trans_IPPS_HT"/>
    <property type="match status" value="1"/>
</dbReference>
<evidence type="ECO:0000313" key="8">
    <source>
        <dbReference type="Proteomes" id="UP001165489"/>
    </source>
</evidence>
<comment type="caution">
    <text evidence="7">The sequence shown here is derived from an EMBL/GenBank/DDBJ whole genome shotgun (WGS) entry which is preliminary data.</text>
</comment>
<dbReference type="PROSITE" id="PS00444">
    <property type="entry name" value="POLYPRENYL_SYNTHASE_2"/>
    <property type="match status" value="1"/>
</dbReference>
<dbReference type="PANTHER" id="PTHR12001">
    <property type="entry name" value="GERANYLGERANYL PYROPHOSPHATE SYNTHASE"/>
    <property type="match status" value="1"/>
</dbReference>